<comment type="caution">
    <text evidence="1">The sequence shown here is derived from an EMBL/GenBank/DDBJ whole genome shotgun (WGS) entry which is preliminary data.</text>
</comment>
<name>A0A7K1T452_9ACTN</name>
<evidence type="ECO:0000313" key="2">
    <source>
        <dbReference type="Proteomes" id="UP000488839"/>
    </source>
</evidence>
<gene>
    <name evidence="1" type="ORF">GO707_04060</name>
</gene>
<dbReference type="Proteomes" id="UP000488839">
    <property type="component" value="Unassembled WGS sequence"/>
</dbReference>
<protein>
    <submittedName>
        <fullName evidence="1">Uncharacterized protein</fullName>
    </submittedName>
</protein>
<dbReference type="EMBL" id="WPOO01000004">
    <property type="protein sequence ID" value="MVN58404.1"/>
    <property type="molecule type" value="Genomic_DNA"/>
</dbReference>
<reference evidence="1 2" key="1">
    <citation type="submission" date="2019-11" db="EMBL/GenBank/DDBJ databases">
        <title>Whole genome shotgun sequencing (WGS) data from Adlercreutzia equolifaciens ResAG-91, Eggerthella lenta MRI-F36, MRI-F37, MRI-F40, ResAG-49, ResAG-88, ResAG-121, ResAG-145, and Gordonibacter sp. ResAG-5, ResAG-26, ResAG-43, ResAG-50, ResAG-59.</title>
        <authorList>
            <person name="Stoll D.A."/>
            <person name="Danylec N."/>
            <person name="Franz C.M.A.P."/>
            <person name="Huch M."/>
        </authorList>
    </citation>
    <scope>NUCLEOTIDE SEQUENCE [LARGE SCALE GENOMIC DNA]</scope>
    <source>
        <strain evidence="1 2">ResAG-91</strain>
    </source>
</reference>
<evidence type="ECO:0000313" key="1">
    <source>
        <dbReference type="EMBL" id="MVN58404.1"/>
    </source>
</evidence>
<keyword evidence="2" id="KW-1185">Reference proteome</keyword>
<accession>A0A7K1T452</accession>
<proteinExistence type="predicted"/>
<dbReference type="RefSeq" id="WP_114538572.1">
    <property type="nucleotide sequence ID" value="NZ_WPOO01000004.1"/>
</dbReference>
<dbReference type="AlphaFoldDB" id="A0A7K1T452"/>
<sequence length="99" mass="10882">MVVSKRKSLAGINGIPLEQDQYADPVVFGVSSRASIARGTVGKVLLPGGRVWNVGNILRKREYGGELFGSFVVHYSLKVGGSEKDVWWEDGRWFSREGA</sequence>
<organism evidence="1 2">
    <name type="scientific">Adlercreutzia rubneri</name>
    <dbReference type="NCBI Taxonomy" id="2916441"/>
    <lineage>
        <taxon>Bacteria</taxon>
        <taxon>Bacillati</taxon>
        <taxon>Actinomycetota</taxon>
        <taxon>Coriobacteriia</taxon>
        <taxon>Eggerthellales</taxon>
        <taxon>Eggerthellaceae</taxon>
        <taxon>Adlercreutzia</taxon>
    </lineage>
</organism>